<dbReference type="Proteomes" id="UP001174677">
    <property type="component" value="Chromosome 11"/>
</dbReference>
<feature type="transmembrane region" description="Helical" evidence="11">
    <location>
        <begin position="39"/>
        <end position="57"/>
    </location>
</feature>
<keyword evidence="14" id="KW-1185">Reference proteome</keyword>
<name>A0ABQ9LK00_HEVBR</name>
<keyword evidence="8 11" id="KW-0472">Membrane</keyword>
<evidence type="ECO:0000256" key="8">
    <source>
        <dbReference type="ARBA" id="ARBA00023136"/>
    </source>
</evidence>
<comment type="similarity">
    <text evidence="2">Belongs to the amino acid/polyamine transporter 2 family. Amino acid/auxin permease (AAAP) (TC 2.A.18.1) subfamily.</text>
</comment>
<evidence type="ECO:0000256" key="10">
    <source>
        <dbReference type="ARBA" id="ARBA00045588"/>
    </source>
</evidence>
<feature type="transmembrane region" description="Helical" evidence="11">
    <location>
        <begin position="407"/>
        <end position="425"/>
    </location>
</feature>
<dbReference type="InterPro" id="IPR013057">
    <property type="entry name" value="AA_transpt_TM"/>
</dbReference>
<feature type="transmembrane region" description="Helical" evidence="11">
    <location>
        <begin position="124"/>
        <end position="145"/>
    </location>
</feature>
<protein>
    <recommendedName>
        <fullName evidence="12">Amino acid transporter transmembrane domain-containing protein</fullName>
    </recommendedName>
</protein>
<dbReference type="Pfam" id="PF01490">
    <property type="entry name" value="Aa_trans"/>
    <property type="match status" value="1"/>
</dbReference>
<proteinExistence type="inferred from homology"/>
<evidence type="ECO:0000256" key="4">
    <source>
        <dbReference type="ARBA" id="ARBA00022692"/>
    </source>
</evidence>
<feature type="transmembrane region" description="Helical" evidence="11">
    <location>
        <begin position="446"/>
        <end position="466"/>
    </location>
</feature>
<keyword evidence="9" id="KW-0927">Auxin signaling pathway</keyword>
<accession>A0ABQ9LK00</accession>
<organism evidence="13 14">
    <name type="scientific">Hevea brasiliensis</name>
    <name type="common">Para rubber tree</name>
    <name type="synonym">Siphonia brasiliensis</name>
    <dbReference type="NCBI Taxonomy" id="3981"/>
    <lineage>
        <taxon>Eukaryota</taxon>
        <taxon>Viridiplantae</taxon>
        <taxon>Streptophyta</taxon>
        <taxon>Embryophyta</taxon>
        <taxon>Tracheophyta</taxon>
        <taxon>Spermatophyta</taxon>
        <taxon>Magnoliopsida</taxon>
        <taxon>eudicotyledons</taxon>
        <taxon>Gunneridae</taxon>
        <taxon>Pentapetalae</taxon>
        <taxon>rosids</taxon>
        <taxon>fabids</taxon>
        <taxon>Malpighiales</taxon>
        <taxon>Euphorbiaceae</taxon>
        <taxon>Crotonoideae</taxon>
        <taxon>Micrandreae</taxon>
        <taxon>Hevea</taxon>
    </lineage>
</organism>
<feature type="domain" description="Amino acid transporter transmembrane" evidence="12">
    <location>
        <begin position="32"/>
        <end position="464"/>
    </location>
</feature>
<feature type="transmembrane region" description="Helical" evidence="11">
    <location>
        <begin position="280"/>
        <end position="299"/>
    </location>
</feature>
<keyword evidence="6" id="KW-0029">Amino-acid transport</keyword>
<evidence type="ECO:0000313" key="14">
    <source>
        <dbReference type="Proteomes" id="UP001174677"/>
    </source>
</evidence>
<gene>
    <name evidence="13" type="ORF">P3X46_019845</name>
</gene>
<evidence type="ECO:0000256" key="5">
    <source>
        <dbReference type="ARBA" id="ARBA00022847"/>
    </source>
</evidence>
<comment type="caution">
    <text evidence="13">The sequence shown here is derived from an EMBL/GenBank/DDBJ whole genome shotgun (WGS) entry which is preliminary data.</text>
</comment>
<dbReference type="EMBL" id="JARPOI010000011">
    <property type="protein sequence ID" value="KAJ9168302.1"/>
    <property type="molecule type" value="Genomic_DNA"/>
</dbReference>
<evidence type="ECO:0000259" key="12">
    <source>
        <dbReference type="Pfam" id="PF01490"/>
    </source>
</evidence>
<evidence type="ECO:0000313" key="13">
    <source>
        <dbReference type="EMBL" id="KAJ9168302.1"/>
    </source>
</evidence>
<evidence type="ECO:0000256" key="2">
    <source>
        <dbReference type="ARBA" id="ARBA00005590"/>
    </source>
</evidence>
<feature type="transmembrane region" description="Helical" evidence="11">
    <location>
        <begin position="189"/>
        <end position="214"/>
    </location>
</feature>
<comment type="subcellular location">
    <subcellularLocation>
        <location evidence="1">Endomembrane system</location>
        <topology evidence="1">Multi-pass membrane protein</topology>
    </subcellularLocation>
</comment>
<feature type="transmembrane region" description="Helical" evidence="11">
    <location>
        <begin position="381"/>
        <end position="401"/>
    </location>
</feature>
<evidence type="ECO:0000256" key="3">
    <source>
        <dbReference type="ARBA" id="ARBA00022448"/>
    </source>
</evidence>
<keyword evidence="7 11" id="KW-1133">Transmembrane helix</keyword>
<keyword evidence="5" id="KW-0769">Symport</keyword>
<keyword evidence="4 11" id="KW-0812">Transmembrane</keyword>
<dbReference type="PANTHER" id="PTHR48017">
    <property type="entry name" value="OS05G0424000 PROTEIN-RELATED"/>
    <property type="match status" value="1"/>
</dbReference>
<evidence type="ECO:0000256" key="11">
    <source>
        <dbReference type="SAM" id="Phobius"/>
    </source>
</evidence>
<comment type="function">
    <text evidence="10">Carrier protein involved in proton-driven auxin influx. Mediates the formation of auxin gradient from developing leaves (site of auxin biosynthesis) to tips by contributing to the loading of auxin in vascular tissues and facilitating acropetal (base to tip) auxin transport within inner tissues of the root apex, and basipetal (tip to base) auxin transport within outer tissues of the root apex. May be involved in lateral roots and nodules formation.</text>
</comment>
<reference evidence="13" key="1">
    <citation type="journal article" date="2023" name="Plant Biotechnol. J.">
        <title>Chromosome-level wild Hevea brasiliensis genome provides new tools for genomic-assisted breeding and valuable loci to elevate rubber yield.</title>
        <authorList>
            <person name="Cheng H."/>
            <person name="Song X."/>
            <person name="Hu Y."/>
            <person name="Wu T."/>
            <person name="Yang Q."/>
            <person name="An Z."/>
            <person name="Feng S."/>
            <person name="Deng Z."/>
            <person name="Wu W."/>
            <person name="Zeng X."/>
            <person name="Tu M."/>
            <person name="Wang X."/>
            <person name="Huang H."/>
        </authorList>
    </citation>
    <scope>NUCLEOTIDE SEQUENCE</scope>
    <source>
        <strain evidence="13">MT/VB/25A 57/8</strain>
    </source>
</reference>
<sequence>MDQEFKQEILESGLVACNSANGELDDDGKPRRTGSMWTASAHIITAIIGSGVLSLAWGMAQLGWIVGVGALLSFSCITYYTSGLLADCYRYPNPVTGKRNYTYRETVHSYLGEKMRKACGFVQFIFLSGSAVGYIITASISMMAIRESNCYHKEGHGASCKFSSNWYILGLGITEIFVSQIPNFHKLSWLSIIAATMSFAYASIGLGLAFAQVISGEGGRTTLTGVEVGMDLTTEDKIWRMFRAVGDMAFACAYSPILIEIQDTLRSSPPENKVMKKANAIAVLTSTTFYMMCGCLGYAAFGNNAPGNMLTGFGFYEPFWLIDLANLCIVVHLLGAYQVLSQPVFNTVESWASNRWPKSKFVSSEYPLNIGKKKLNFSANLLRLTWRTMFVVVTALLAMALPFFNDILALLGALAYWPMTVYFPVEMYIAQNKIKRRSLRWLGLELLNLACFLITMVVACSAIQGFNQGLQTYKPFKF</sequence>
<keyword evidence="3" id="KW-0813">Transport</keyword>
<feature type="transmembrane region" description="Helical" evidence="11">
    <location>
        <begin position="63"/>
        <end position="81"/>
    </location>
</feature>
<evidence type="ECO:0000256" key="6">
    <source>
        <dbReference type="ARBA" id="ARBA00022970"/>
    </source>
</evidence>
<evidence type="ECO:0000256" key="7">
    <source>
        <dbReference type="ARBA" id="ARBA00022989"/>
    </source>
</evidence>
<feature type="transmembrane region" description="Helical" evidence="11">
    <location>
        <begin position="319"/>
        <end position="340"/>
    </location>
</feature>
<evidence type="ECO:0000256" key="9">
    <source>
        <dbReference type="ARBA" id="ARBA00023294"/>
    </source>
</evidence>
<evidence type="ECO:0000256" key="1">
    <source>
        <dbReference type="ARBA" id="ARBA00004127"/>
    </source>
</evidence>